<evidence type="ECO:0000256" key="1">
    <source>
        <dbReference type="ARBA" id="ARBA00001163"/>
    </source>
</evidence>
<keyword evidence="13" id="KW-1185">Reference proteome</keyword>
<feature type="domain" description="Oxo-4-hydroxy-4-carboxy-5-ureidoimidazoline decarboxylase" evidence="11">
    <location>
        <begin position="5"/>
        <end position="158"/>
    </location>
</feature>
<comment type="pathway">
    <text evidence="3">Purine metabolism; urate degradation; (S)-allantoin from urate: step 3/3.</text>
</comment>
<dbReference type="GO" id="GO:0051997">
    <property type="term" value="F:2-oxo-4-hydroxy-4-carboxy-5-ureidoimidazoline decarboxylase activity"/>
    <property type="evidence" value="ECO:0007669"/>
    <property type="project" value="UniProtKB-EC"/>
</dbReference>
<name>A0A914AUQ6_PATMI</name>
<dbReference type="RefSeq" id="XP_038067026.1">
    <property type="nucleotide sequence ID" value="XM_038211098.1"/>
</dbReference>
<evidence type="ECO:0000256" key="2">
    <source>
        <dbReference type="ARBA" id="ARBA00002506"/>
    </source>
</evidence>
<keyword evidence="6" id="KW-0659">Purine metabolism</keyword>
<dbReference type="EnsemblMetazoa" id="XM_038211098.1">
    <property type="protein sequence ID" value="XP_038067026.1"/>
    <property type="gene ID" value="LOC119737029"/>
</dbReference>
<accession>A0A914AUQ6</accession>
<dbReference type="GO" id="GO:0019628">
    <property type="term" value="P:urate catabolic process"/>
    <property type="evidence" value="ECO:0007669"/>
    <property type="project" value="TreeGrafter"/>
</dbReference>
<dbReference type="NCBIfam" id="TIGR03164">
    <property type="entry name" value="UHCUDC"/>
    <property type="match status" value="1"/>
</dbReference>
<dbReference type="OrthoDB" id="9970124at2759"/>
<organism evidence="12 13">
    <name type="scientific">Patiria miniata</name>
    <name type="common">Bat star</name>
    <name type="synonym">Asterina miniata</name>
    <dbReference type="NCBI Taxonomy" id="46514"/>
    <lineage>
        <taxon>Eukaryota</taxon>
        <taxon>Metazoa</taxon>
        <taxon>Echinodermata</taxon>
        <taxon>Eleutherozoa</taxon>
        <taxon>Asterozoa</taxon>
        <taxon>Asteroidea</taxon>
        <taxon>Valvatacea</taxon>
        <taxon>Valvatida</taxon>
        <taxon>Asterinidae</taxon>
        <taxon>Patiria</taxon>
    </lineage>
</organism>
<evidence type="ECO:0000256" key="5">
    <source>
        <dbReference type="ARBA" id="ARBA00012257"/>
    </source>
</evidence>
<evidence type="ECO:0000256" key="6">
    <source>
        <dbReference type="ARBA" id="ARBA00022631"/>
    </source>
</evidence>
<dbReference type="OMA" id="ICWLRLV"/>
<dbReference type="Proteomes" id="UP000887568">
    <property type="component" value="Unplaced"/>
</dbReference>
<dbReference type="InterPro" id="IPR018020">
    <property type="entry name" value="OHCU_decarboxylase"/>
</dbReference>
<sequence>MEYINRLPFDDFIELFGNVIERGKIVAGAIWARRPFYDAGNIWEAVCEFLDALPLQGKVATLRLYPDLAGKLAQSNRLGDESHQEHRTAGLLAPPTADETRLLTAMNTKYREKFLFPFIISARQNAILSEMKARMQNTREIELENSLEEVKKIAWHRIVDLIRNQSEVLTSKY</sequence>
<proteinExistence type="inferred from homology"/>
<dbReference type="GO" id="GO:0005777">
    <property type="term" value="C:peroxisome"/>
    <property type="evidence" value="ECO:0007669"/>
    <property type="project" value="TreeGrafter"/>
</dbReference>
<comment type="similarity">
    <text evidence="4">Belongs to the OHCU decarboxylase family.</text>
</comment>
<keyword evidence="7" id="KW-0210">Decarboxylase</keyword>
<comment type="function">
    <text evidence="2">Catalyzes the stereoselective decarboxylation of 2-oxo-4-hydroxy-4-carboxy-5-ureidoimidazoline (OHCU) to (S)-allantoin.</text>
</comment>
<dbReference type="GeneID" id="119737029"/>
<dbReference type="AlphaFoldDB" id="A0A914AUQ6"/>
<comment type="catalytic activity">
    <reaction evidence="1">
        <text>5-hydroxy-2-oxo-4-ureido-2,5-dihydro-1H-imidazole-5-carboxylate + H(+) = (S)-allantoin + CO2</text>
        <dbReference type="Rhea" id="RHEA:26301"/>
        <dbReference type="ChEBI" id="CHEBI:15378"/>
        <dbReference type="ChEBI" id="CHEBI:15678"/>
        <dbReference type="ChEBI" id="CHEBI:16526"/>
        <dbReference type="ChEBI" id="CHEBI:58639"/>
        <dbReference type="EC" id="4.1.1.97"/>
    </reaction>
</comment>
<dbReference type="GO" id="GO:0000255">
    <property type="term" value="P:allantoin metabolic process"/>
    <property type="evidence" value="ECO:0007669"/>
    <property type="project" value="InterPro"/>
</dbReference>
<dbReference type="InterPro" id="IPR036778">
    <property type="entry name" value="OHCU_decarboxylase_sf"/>
</dbReference>
<dbReference type="GO" id="GO:0006144">
    <property type="term" value="P:purine nucleobase metabolic process"/>
    <property type="evidence" value="ECO:0007669"/>
    <property type="project" value="UniProtKB-KW"/>
</dbReference>
<dbReference type="PANTHER" id="PTHR43466">
    <property type="entry name" value="2-OXO-4-HYDROXY-4-CARBOXY-5-UREIDOIMIDAZOLINE DECARBOXYLASE-RELATED"/>
    <property type="match status" value="1"/>
</dbReference>
<evidence type="ECO:0000256" key="3">
    <source>
        <dbReference type="ARBA" id="ARBA00004754"/>
    </source>
</evidence>
<dbReference type="SUPFAM" id="SSF158694">
    <property type="entry name" value="UraD-Like"/>
    <property type="match status" value="1"/>
</dbReference>
<protein>
    <recommendedName>
        <fullName evidence="5">2-oxo-4-hydroxy-4-carboxy-5-ureidoimidazoline decarboxylase</fullName>
        <ecNumber evidence="5">4.1.1.97</ecNumber>
    </recommendedName>
    <alternativeName>
        <fullName evidence="10">Parahox neighbor</fullName>
    </alternativeName>
    <alternativeName>
        <fullName evidence="9">Ureidoimidazoline (2-oxo-4-hydroxy-4-carboxy-5-) decarboxylase</fullName>
    </alternativeName>
</protein>
<dbReference type="Pfam" id="PF09349">
    <property type="entry name" value="OHCU_decarbox"/>
    <property type="match status" value="1"/>
</dbReference>
<reference evidence="12" key="1">
    <citation type="submission" date="2022-11" db="UniProtKB">
        <authorList>
            <consortium name="EnsemblMetazoa"/>
        </authorList>
    </citation>
    <scope>IDENTIFICATION</scope>
</reference>
<evidence type="ECO:0000259" key="11">
    <source>
        <dbReference type="Pfam" id="PF09349"/>
    </source>
</evidence>
<evidence type="ECO:0000256" key="8">
    <source>
        <dbReference type="ARBA" id="ARBA00023239"/>
    </source>
</evidence>
<dbReference type="PANTHER" id="PTHR43466:SF1">
    <property type="entry name" value="2-OXO-4-HYDROXY-4-CARBOXY-5-UREIDOIMIDAZOLINE DECARBOXYLASE-RELATED"/>
    <property type="match status" value="1"/>
</dbReference>
<dbReference type="Gene3D" id="1.10.3330.10">
    <property type="entry name" value="Oxo-4-hydroxy-4-carboxy-5-ureidoimidazoline decarboxylase"/>
    <property type="match status" value="1"/>
</dbReference>
<keyword evidence="8" id="KW-0456">Lyase</keyword>
<evidence type="ECO:0000256" key="7">
    <source>
        <dbReference type="ARBA" id="ARBA00022793"/>
    </source>
</evidence>
<evidence type="ECO:0000256" key="9">
    <source>
        <dbReference type="ARBA" id="ARBA00030624"/>
    </source>
</evidence>
<dbReference type="EC" id="4.1.1.97" evidence="5"/>
<evidence type="ECO:0000313" key="13">
    <source>
        <dbReference type="Proteomes" id="UP000887568"/>
    </source>
</evidence>
<evidence type="ECO:0000256" key="10">
    <source>
        <dbReference type="ARBA" id="ARBA00032116"/>
    </source>
</evidence>
<evidence type="ECO:0000313" key="12">
    <source>
        <dbReference type="EnsemblMetazoa" id="XP_038067026.1"/>
    </source>
</evidence>
<evidence type="ECO:0000256" key="4">
    <source>
        <dbReference type="ARBA" id="ARBA00005793"/>
    </source>
</evidence>
<dbReference type="InterPro" id="IPR017580">
    <property type="entry name" value="OHCU_decarboxylase-1"/>
</dbReference>